<sequence length="460" mass="49569">MSTPGAGIPAQQSDGAGVASTEAETAVLGACLTATPAYDPVAAAAAVLSDGGDWFHPHHETIWQAILALHGRSKPTGVPMVEAELRRSGDLERIGGAVRLSEIAAQACTSVEAAHYAELVHGYAHLRRYQQALVRGMQTARQAGPAAVTDAIAAHQAELEHLAVDQSGDDGLFERFGDGLQQHLESLETTAEAAAVTGLTDLDQALRMRPGNVVVVAGRPAMGKSAITLGVALANAHSGRTTIVHSLEMGRSEVTNRVLSSRARVSLHQLMEGGPAVTDDDWRRIAPRLPDLSALPLWMDYTPRVTPGLVRTRIKSLIRQTGQVPLVVVDYVQLMYTDQRTTRQSAYERVSEVSRELKIIAEETGAVIICCAQLNRGPEHRDGKKPQVSDLRDSGQLEQDASGIILLHREDAYDPDSPRAGESDLILAKNRNGPTCSITVAHQFHYSRLRDMNRGNELDV</sequence>
<geneLocation type="plasmid" evidence="12 13">
    <name>unnamed1</name>
</geneLocation>
<evidence type="ECO:0000256" key="8">
    <source>
        <dbReference type="ARBA" id="ARBA00023235"/>
    </source>
</evidence>
<dbReference type="InterPro" id="IPR027417">
    <property type="entry name" value="P-loop_NTPase"/>
</dbReference>
<keyword evidence="13" id="KW-1185">Reference proteome</keyword>
<keyword evidence="4" id="KW-0378">Hydrolase</keyword>
<dbReference type="InterPro" id="IPR007693">
    <property type="entry name" value="DNA_helicase_DnaB-like_N"/>
</dbReference>
<dbReference type="Gene3D" id="3.40.50.300">
    <property type="entry name" value="P-loop containing nucleotide triphosphate hydrolases"/>
    <property type="match status" value="1"/>
</dbReference>
<keyword evidence="12" id="KW-0614">Plasmid</keyword>
<evidence type="ECO:0000256" key="4">
    <source>
        <dbReference type="ARBA" id="ARBA00022801"/>
    </source>
</evidence>
<dbReference type="InterPro" id="IPR036185">
    <property type="entry name" value="DNA_heli_DnaB-like_N_sf"/>
</dbReference>
<keyword evidence="2" id="KW-0235">DNA replication</keyword>
<dbReference type="Proteomes" id="UP001432075">
    <property type="component" value="Plasmid unnamed1"/>
</dbReference>
<dbReference type="Pfam" id="PF00772">
    <property type="entry name" value="DnaB"/>
    <property type="match status" value="1"/>
</dbReference>
<evidence type="ECO:0000313" key="13">
    <source>
        <dbReference type="Proteomes" id="UP001432075"/>
    </source>
</evidence>
<reference evidence="12" key="1">
    <citation type="submission" date="2022-10" db="EMBL/GenBank/DDBJ databases">
        <title>The complete genomes of actinobacterial strains from the NBC collection.</title>
        <authorList>
            <person name="Joergensen T.S."/>
            <person name="Alvarez Arevalo M."/>
            <person name="Sterndorff E.B."/>
            <person name="Faurdal D."/>
            <person name="Vuksanovic O."/>
            <person name="Mourched A.-S."/>
            <person name="Charusanti P."/>
            <person name="Shaw S."/>
            <person name="Blin K."/>
            <person name="Weber T."/>
        </authorList>
    </citation>
    <scope>NUCLEOTIDE SEQUENCE</scope>
    <source>
        <strain evidence="12">NBC_00283</strain>
        <plasmid evidence="12">unnamed1</plasmid>
    </source>
</reference>
<dbReference type="EC" id="5.6.2.3" evidence="9"/>
<name>A0ABZ1RYD9_9ACTN</name>
<dbReference type="InterPro" id="IPR016136">
    <property type="entry name" value="DNA_helicase_N/primase_C"/>
</dbReference>
<evidence type="ECO:0000256" key="3">
    <source>
        <dbReference type="ARBA" id="ARBA00022741"/>
    </source>
</evidence>
<dbReference type="PANTHER" id="PTHR30153">
    <property type="entry name" value="REPLICATIVE DNA HELICASE DNAB"/>
    <property type="match status" value="1"/>
</dbReference>
<dbReference type="SUPFAM" id="SSF52540">
    <property type="entry name" value="P-loop containing nucleoside triphosphate hydrolases"/>
    <property type="match status" value="1"/>
</dbReference>
<dbReference type="SUPFAM" id="SSF48024">
    <property type="entry name" value="N-terminal domain of DnaB helicase"/>
    <property type="match status" value="1"/>
</dbReference>
<evidence type="ECO:0000256" key="7">
    <source>
        <dbReference type="ARBA" id="ARBA00023125"/>
    </source>
</evidence>
<evidence type="ECO:0000313" key="12">
    <source>
        <dbReference type="EMBL" id="WUO51489.1"/>
    </source>
</evidence>
<proteinExistence type="inferred from homology"/>
<gene>
    <name evidence="12" type="ORF">OHU17_37200</name>
</gene>
<evidence type="ECO:0000256" key="1">
    <source>
        <dbReference type="ARBA" id="ARBA00008428"/>
    </source>
</evidence>
<dbReference type="PANTHER" id="PTHR30153:SF2">
    <property type="entry name" value="REPLICATIVE DNA HELICASE"/>
    <property type="match status" value="1"/>
</dbReference>
<comment type="catalytic activity">
    <reaction evidence="10">
        <text>ATP + H2O = ADP + phosphate + H(+)</text>
        <dbReference type="Rhea" id="RHEA:13065"/>
        <dbReference type="ChEBI" id="CHEBI:15377"/>
        <dbReference type="ChEBI" id="CHEBI:15378"/>
        <dbReference type="ChEBI" id="CHEBI:30616"/>
        <dbReference type="ChEBI" id="CHEBI:43474"/>
        <dbReference type="ChEBI" id="CHEBI:456216"/>
        <dbReference type="EC" id="5.6.2.3"/>
    </reaction>
</comment>
<feature type="domain" description="SF4 helicase" evidence="11">
    <location>
        <begin position="188"/>
        <end position="458"/>
    </location>
</feature>
<dbReference type="Pfam" id="PF03796">
    <property type="entry name" value="DnaB_C"/>
    <property type="match status" value="1"/>
</dbReference>
<organism evidence="12 13">
    <name type="scientific">Streptomyces goshikiensis</name>
    <dbReference type="NCBI Taxonomy" id="1942"/>
    <lineage>
        <taxon>Bacteria</taxon>
        <taxon>Bacillati</taxon>
        <taxon>Actinomycetota</taxon>
        <taxon>Actinomycetes</taxon>
        <taxon>Kitasatosporales</taxon>
        <taxon>Streptomycetaceae</taxon>
        <taxon>Streptomyces</taxon>
    </lineage>
</organism>
<dbReference type="PROSITE" id="PS51199">
    <property type="entry name" value="SF4_HELICASE"/>
    <property type="match status" value="1"/>
</dbReference>
<accession>A0ABZ1RYD9</accession>
<keyword evidence="7" id="KW-0238">DNA-binding</keyword>
<evidence type="ECO:0000256" key="5">
    <source>
        <dbReference type="ARBA" id="ARBA00022806"/>
    </source>
</evidence>
<evidence type="ECO:0000256" key="2">
    <source>
        <dbReference type="ARBA" id="ARBA00022705"/>
    </source>
</evidence>
<protein>
    <recommendedName>
        <fullName evidence="9">DNA 5'-3' helicase</fullName>
        <ecNumber evidence="9">5.6.2.3</ecNumber>
    </recommendedName>
</protein>
<keyword evidence="3" id="KW-0547">Nucleotide-binding</keyword>
<dbReference type="EMBL" id="CP108058">
    <property type="protein sequence ID" value="WUO51489.1"/>
    <property type="molecule type" value="Genomic_DNA"/>
</dbReference>
<keyword evidence="8" id="KW-0413">Isomerase</keyword>
<keyword evidence="5" id="KW-0347">Helicase</keyword>
<dbReference type="InterPro" id="IPR007694">
    <property type="entry name" value="DNA_helicase_DnaB-like_C"/>
</dbReference>
<evidence type="ECO:0000259" key="11">
    <source>
        <dbReference type="PROSITE" id="PS51199"/>
    </source>
</evidence>
<dbReference type="RefSeq" id="WP_328777765.1">
    <property type="nucleotide sequence ID" value="NZ_CP108058.1"/>
</dbReference>
<evidence type="ECO:0000256" key="9">
    <source>
        <dbReference type="ARBA" id="ARBA00044969"/>
    </source>
</evidence>
<keyword evidence="6" id="KW-0067">ATP-binding</keyword>
<dbReference type="CDD" id="cd00984">
    <property type="entry name" value="DnaB_C"/>
    <property type="match status" value="1"/>
</dbReference>
<evidence type="ECO:0000256" key="10">
    <source>
        <dbReference type="ARBA" id="ARBA00048954"/>
    </source>
</evidence>
<dbReference type="Gene3D" id="1.10.860.10">
    <property type="entry name" value="DNAb Helicase, Chain A"/>
    <property type="match status" value="1"/>
</dbReference>
<evidence type="ECO:0000256" key="6">
    <source>
        <dbReference type="ARBA" id="ARBA00022840"/>
    </source>
</evidence>
<comment type="similarity">
    <text evidence="1">Belongs to the helicase family. DnaB subfamily.</text>
</comment>